<dbReference type="InterPro" id="IPR006276">
    <property type="entry name" value="Cobalamin-indep_Met_synthase"/>
</dbReference>
<keyword evidence="6 10" id="KW-0808">Transferase</keyword>
<evidence type="ECO:0000259" key="15">
    <source>
        <dbReference type="Pfam" id="PF08267"/>
    </source>
</evidence>
<feature type="binding site" evidence="10">
    <location>
        <position position="638"/>
    </location>
    <ligand>
        <name>Zn(2+)</name>
        <dbReference type="ChEBI" id="CHEBI:29105"/>
        <note>catalytic</note>
    </ligand>
</feature>
<feature type="binding site" evidence="12">
    <location>
        <position position="614"/>
    </location>
    <ligand>
        <name>Zn(2+)</name>
        <dbReference type="ChEBI" id="CHEBI:29105"/>
        <label>1</label>
        <note>catalytic</note>
    </ligand>
</feature>
<comment type="cofactor">
    <cofactor evidence="12">
        <name>Zn(2+)</name>
        <dbReference type="ChEBI" id="CHEBI:29105"/>
    </cofactor>
    <text evidence="12">Binds 2 Zn(2+) ions per subunit.</text>
</comment>
<evidence type="ECO:0000256" key="5">
    <source>
        <dbReference type="ARBA" id="ARBA00022605"/>
    </source>
</evidence>
<comment type="caution">
    <text evidence="16">The sequence shown here is derived from an EMBL/GenBank/DDBJ whole genome shotgun (WGS) entry which is preliminary data.</text>
</comment>
<evidence type="ECO:0000259" key="14">
    <source>
        <dbReference type="Pfam" id="PF01717"/>
    </source>
</evidence>
<protein>
    <recommendedName>
        <fullName evidence="10">5-methyltetrahydropteroyltriglutamate--homocysteine methyltransferase</fullName>
        <ecNumber evidence="10">2.1.1.14</ecNumber>
    </recommendedName>
    <alternativeName>
        <fullName evidence="10">Cobalamin-independent methionine synthase</fullName>
    </alternativeName>
    <alternativeName>
        <fullName evidence="10">Methionine synthase, vitamin-B12 independent isozyme</fullName>
    </alternativeName>
</protein>
<feature type="binding site" evidence="10 11">
    <location>
        <begin position="488"/>
        <end position="489"/>
    </location>
    <ligand>
        <name>5-methyltetrahydropteroyltri-L-glutamate</name>
        <dbReference type="ChEBI" id="CHEBI:58207"/>
    </ligand>
</feature>
<dbReference type="PIRSF" id="PIRSF000382">
    <property type="entry name" value="MeTrfase_B12_ind"/>
    <property type="match status" value="1"/>
</dbReference>
<comment type="pathway">
    <text evidence="2 10">Amino-acid biosynthesis; L-methionine biosynthesis via de novo pathway; L-methionine from L-homocysteine (MetE route): step 1/1.</text>
</comment>
<dbReference type="EC" id="2.1.1.14" evidence="10"/>
<organism evidence="16 17">
    <name type="scientific">Solirubrobacter phytolaccae</name>
    <dbReference type="NCBI Taxonomy" id="1404360"/>
    <lineage>
        <taxon>Bacteria</taxon>
        <taxon>Bacillati</taxon>
        <taxon>Actinomycetota</taxon>
        <taxon>Thermoleophilia</taxon>
        <taxon>Solirubrobacterales</taxon>
        <taxon>Solirubrobacteraceae</taxon>
        <taxon>Solirubrobacter</taxon>
    </lineage>
</organism>
<keyword evidence="17" id="KW-1185">Reference proteome</keyword>
<dbReference type="HAMAP" id="MF_00172">
    <property type="entry name" value="Meth_synth"/>
    <property type="match status" value="1"/>
</dbReference>
<feature type="binding site" evidence="10 11">
    <location>
        <position position="534"/>
    </location>
    <ligand>
        <name>5-methyltetrahydropteroyltri-L-glutamate</name>
        <dbReference type="ChEBI" id="CHEBI:58207"/>
    </ligand>
</feature>
<feature type="domain" description="Cobalamin-independent methionine synthase MetE C-terminal/archaeal" evidence="14">
    <location>
        <begin position="399"/>
        <end position="722"/>
    </location>
</feature>
<feature type="binding site" evidence="10 11">
    <location>
        <position position="457"/>
    </location>
    <ligand>
        <name>L-methionine</name>
        <dbReference type="ChEBI" id="CHEBI:57844"/>
    </ligand>
</feature>
<feature type="binding site" evidence="10">
    <location>
        <begin position="16"/>
        <end position="19"/>
    </location>
    <ligand>
        <name>5-methyltetrahydropteroyltri-L-glutamate</name>
        <dbReference type="ChEBI" id="CHEBI:58207"/>
    </ligand>
</feature>
<dbReference type="Pfam" id="PF01717">
    <property type="entry name" value="Meth_synt_2"/>
    <property type="match status" value="1"/>
</dbReference>
<evidence type="ECO:0000256" key="6">
    <source>
        <dbReference type="ARBA" id="ARBA00022679"/>
    </source>
</evidence>
<keyword evidence="8 10" id="KW-0862">Zinc</keyword>
<feature type="binding site" evidence="11">
    <location>
        <position position="19"/>
    </location>
    <ligand>
        <name>5-methyltetrahydropteroyltri-L-glutamate</name>
        <dbReference type="ChEBI" id="CHEBI:58207"/>
    </ligand>
</feature>
<dbReference type="CDD" id="cd03311">
    <property type="entry name" value="CIMS_C_terminal_like"/>
    <property type="match status" value="1"/>
</dbReference>
<evidence type="ECO:0000256" key="4">
    <source>
        <dbReference type="ARBA" id="ARBA00022603"/>
    </source>
</evidence>
<comment type="function">
    <text evidence="1 10">Catalyzes the transfer of a methyl group from 5-methyltetrahydrofolate to homocysteine resulting in methionine formation.</text>
</comment>
<evidence type="ECO:0000256" key="3">
    <source>
        <dbReference type="ARBA" id="ARBA00009553"/>
    </source>
</evidence>
<dbReference type="NCBIfam" id="TIGR01371">
    <property type="entry name" value="met_syn_B12ind"/>
    <property type="match status" value="1"/>
</dbReference>
<evidence type="ECO:0000256" key="1">
    <source>
        <dbReference type="ARBA" id="ARBA00002777"/>
    </source>
</evidence>
<evidence type="ECO:0000256" key="9">
    <source>
        <dbReference type="ARBA" id="ARBA00023167"/>
    </source>
</evidence>
<feature type="binding site" evidence="12">
    <location>
        <position position="638"/>
    </location>
    <ligand>
        <name>Zn(2+)</name>
        <dbReference type="ChEBI" id="CHEBI:29105"/>
        <label>1</label>
        <note>catalytic</note>
    </ligand>
</feature>
<reference evidence="16" key="1">
    <citation type="submission" date="2022-10" db="EMBL/GenBank/DDBJ databases">
        <title>The WGS of Solirubrobacter phytolaccae KCTC 29190.</title>
        <authorList>
            <person name="Jiang Z."/>
        </authorList>
    </citation>
    <scope>NUCLEOTIDE SEQUENCE</scope>
    <source>
        <strain evidence="16">KCTC 29190</strain>
    </source>
</reference>
<evidence type="ECO:0000256" key="7">
    <source>
        <dbReference type="ARBA" id="ARBA00022723"/>
    </source>
</evidence>
<gene>
    <name evidence="10 16" type="primary">metE</name>
    <name evidence="16" type="ORF">OJ997_30325</name>
</gene>
<dbReference type="AlphaFoldDB" id="A0A9X3SIW9"/>
<feature type="binding site" evidence="10 11">
    <location>
        <position position="572"/>
    </location>
    <ligand>
        <name>L-methionine</name>
        <dbReference type="ChEBI" id="CHEBI:57844"/>
    </ligand>
</feature>
<dbReference type="Proteomes" id="UP001147653">
    <property type="component" value="Unassembled WGS sequence"/>
</dbReference>
<feature type="domain" description="Cobalamin-independent methionine synthase MetE N-terminal" evidence="15">
    <location>
        <begin position="4"/>
        <end position="280"/>
    </location>
</feature>
<feature type="binding site" evidence="10">
    <location>
        <position position="700"/>
    </location>
    <ligand>
        <name>Zn(2+)</name>
        <dbReference type="ChEBI" id="CHEBI:29105"/>
        <note>catalytic</note>
    </ligand>
</feature>
<dbReference type="Gene3D" id="3.20.20.210">
    <property type="match status" value="2"/>
</dbReference>
<evidence type="ECO:0000256" key="12">
    <source>
        <dbReference type="PIRSR" id="PIRSR000382-2"/>
    </source>
</evidence>
<dbReference type="NCBIfam" id="NF003556">
    <property type="entry name" value="PRK05222.1"/>
    <property type="match status" value="1"/>
</dbReference>
<feature type="binding site" evidence="10">
    <location>
        <position position="100"/>
    </location>
    <ligand>
        <name>5-methyltetrahydropteroyltri-L-glutamate</name>
        <dbReference type="ChEBI" id="CHEBI:58207"/>
    </ligand>
</feature>
<keyword evidence="5 10" id="KW-0028">Amino-acid biosynthesis</keyword>
<comment type="cofactor">
    <cofactor evidence="10">
        <name>Zn(2+)</name>
        <dbReference type="ChEBI" id="CHEBI:29105"/>
    </cofactor>
    <text evidence="10">Binds 1 zinc ion per subunit.</text>
</comment>
<evidence type="ECO:0000256" key="13">
    <source>
        <dbReference type="PIRSR" id="PIRSR000382-3"/>
    </source>
</evidence>
<keyword evidence="4 10" id="KW-0489">Methyltransferase</keyword>
<feature type="binding site" evidence="10 11">
    <location>
        <position position="572"/>
    </location>
    <ligand>
        <name>L-homocysteine</name>
        <dbReference type="ChEBI" id="CHEBI:58199"/>
    </ligand>
</feature>
<keyword evidence="10" id="KW-0677">Repeat</keyword>
<keyword evidence="7 10" id="KW-0479">Metal-binding</keyword>
<feature type="binding site" evidence="12">
    <location>
        <position position="700"/>
    </location>
    <ligand>
        <name>Zn(2+)</name>
        <dbReference type="ChEBI" id="CHEBI:29105"/>
        <label>1</label>
        <note>catalytic</note>
    </ligand>
</feature>
<dbReference type="InterPro" id="IPR002629">
    <property type="entry name" value="Met_Synth_C/arc"/>
</dbReference>
<comment type="catalytic activity">
    <reaction evidence="10">
        <text>5-methyltetrahydropteroyltri-L-glutamate + L-homocysteine = tetrahydropteroyltri-L-glutamate + L-methionine</text>
        <dbReference type="Rhea" id="RHEA:21196"/>
        <dbReference type="ChEBI" id="CHEBI:57844"/>
        <dbReference type="ChEBI" id="CHEBI:58140"/>
        <dbReference type="ChEBI" id="CHEBI:58199"/>
        <dbReference type="ChEBI" id="CHEBI:58207"/>
        <dbReference type="EC" id="2.1.1.14"/>
    </reaction>
</comment>
<feature type="binding site" evidence="12">
    <location>
        <position position="616"/>
    </location>
    <ligand>
        <name>Zn(2+)</name>
        <dbReference type="ChEBI" id="CHEBI:29105"/>
        <label>1</label>
        <note>catalytic</note>
    </ligand>
</feature>
<evidence type="ECO:0000256" key="8">
    <source>
        <dbReference type="ARBA" id="ARBA00022833"/>
    </source>
</evidence>
<accession>A0A9X3SIW9</accession>
<evidence type="ECO:0000256" key="11">
    <source>
        <dbReference type="PIRSR" id="PIRSR000382-1"/>
    </source>
</evidence>
<proteinExistence type="inferred from homology"/>
<evidence type="ECO:0000313" key="17">
    <source>
        <dbReference type="Proteomes" id="UP001147653"/>
    </source>
</evidence>
<dbReference type="GO" id="GO:0009086">
    <property type="term" value="P:methionine biosynthetic process"/>
    <property type="evidence" value="ECO:0007669"/>
    <property type="project" value="UniProtKB-UniRule"/>
</dbReference>
<dbReference type="InterPro" id="IPR038071">
    <property type="entry name" value="UROD/MetE-like_sf"/>
</dbReference>
<evidence type="ECO:0000256" key="2">
    <source>
        <dbReference type="ARBA" id="ARBA00004681"/>
    </source>
</evidence>
<evidence type="ECO:0000256" key="10">
    <source>
        <dbReference type="HAMAP-Rule" id="MF_00172"/>
    </source>
</evidence>
<feature type="binding site" evidence="10">
    <location>
        <position position="614"/>
    </location>
    <ligand>
        <name>Zn(2+)</name>
        <dbReference type="ChEBI" id="CHEBI:29105"/>
        <note>catalytic</note>
    </ligand>
</feature>
<feature type="binding site" evidence="10 11">
    <location>
        <begin position="404"/>
        <end position="406"/>
    </location>
    <ligand>
        <name>L-methionine</name>
        <dbReference type="ChEBI" id="CHEBI:57844"/>
    </ligand>
</feature>
<feature type="binding site" evidence="10 11">
    <location>
        <begin position="404"/>
        <end position="406"/>
    </location>
    <ligand>
        <name>L-homocysteine</name>
        <dbReference type="ChEBI" id="CHEBI:58199"/>
    </ligand>
</feature>
<sequence length="730" mass="80581">MARTAVLGLPRVGPNRELKFAMEAFWAGRSSIQELEATARELRRASWECAREAGIDVIPSGDFSLYDQMLDTAFGLGVAEGDYFAYARGTADRPPLEMTKWFDTNYHYLVPELRADQAFTLRADHWTGPLREAAELGIKTRPVVIGPYTFLTLAKGEKPPLEALVPVYRELLQALADAGATEVQLDEPCLALDGVPAAYADVFAALATAPIEICLATYFAPADPVVFALPAAEIHIDLVRAPEQLEAALASVTGRLSLGVIDGRNVWATDPDLALDRIDAAVAALGAGRVTIAPSCSLLHVPYSAARETEIDAEIRPWLAFRDEKLAELRLLADALAGDRDALLEPARDVISARRTSTHTNDAAVRGRVGALSPADYERSAPFEARHAAQRARVPLPELPTTTIGSFPQTAEIRAARREHKAGELDVEAYERFLKGQIAEVVSHQEAVGLDVLVHGEPERNDMVEYFGEQLAGFAFSRFGWVQSYGSRCVKPPILFGDVSRPEPMTVRWWQHAQSLTTKPMKGMLTGPVTILQWSFVRDDQPRSETCTQIALAIQDEVRDLEAAGCFAIQVDEAALREGLPLRHADQDVYVRWAVDAFRLTVATAEPDTQVHTHMCYSEFNEMMEHIVRLDADVISIEASRSDMEVLDAFAGELDYPNEIGPGLYDIHSPRIPSTDEIERLLELAEQRIPRERLWVNPDCGLKTRGWAEVRPALTNLVAAARRRRAAVRA</sequence>
<feature type="binding site" evidence="10">
    <location>
        <position position="616"/>
    </location>
    <ligand>
        <name>Zn(2+)</name>
        <dbReference type="ChEBI" id="CHEBI:29105"/>
        <note>catalytic</note>
    </ligand>
</feature>
<dbReference type="GO" id="GO:0003871">
    <property type="term" value="F:5-methyltetrahydropteroyltriglutamate-homocysteine S-methyltransferase activity"/>
    <property type="evidence" value="ECO:0007669"/>
    <property type="project" value="UniProtKB-UniRule"/>
</dbReference>
<comment type="similarity">
    <text evidence="3 10">Belongs to the vitamin-B12 independent methionine synthase family.</text>
</comment>
<keyword evidence="9 10" id="KW-0486">Methionine biosynthesis</keyword>
<evidence type="ECO:0000313" key="16">
    <source>
        <dbReference type="EMBL" id="MDA0184637.1"/>
    </source>
</evidence>
<dbReference type="GO" id="GO:0032259">
    <property type="term" value="P:methylation"/>
    <property type="evidence" value="ECO:0007669"/>
    <property type="project" value="UniProtKB-KW"/>
</dbReference>
<dbReference type="Pfam" id="PF08267">
    <property type="entry name" value="Meth_synt_1"/>
    <property type="match status" value="1"/>
</dbReference>
<dbReference type="GO" id="GO:0008270">
    <property type="term" value="F:zinc ion binding"/>
    <property type="evidence" value="ECO:0007669"/>
    <property type="project" value="InterPro"/>
</dbReference>
<dbReference type="CDD" id="cd03312">
    <property type="entry name" value="CIMS_N_terminal_like"/>
    <property type="match status" value="1"/>
</dbReference>
<feature type="binding site" evidence="11">
    <location>
        <position position="105"/>
    </location>
    <ligand>
        <name>5-methyltetrahydropteroyltri-L-glutamate</name>
        <dbReference type="ChEBI" id="CHEBI:58207"/>
    </ligand>
</feature>
<dbReference type="SUPFAM" id="SSF51726">
    <property type="entry name" value="UROD/MetE-like"/>
    <property type="match status" value="2"/>
</dbReference>
<feature type="binding site" evidence="10">
    <location>
        <position position="457"/>
    </location>
    <ligand>
        <name>L-homocysteine</name>
        <dbReference type="ChEBI" id="CHEBI:58199"/>
    </ligand>
</feature>
<dbReference type="InterPro" id="IPR013215">
    <property type="entry name" value="Cbl-indep_Met_Synth_N"/>
</dbReference>
<feature type="binding site" evidence="10">
    <location>
        <position position="578"/>
    </location>
    <ligand>
        <name>5-methyltetrahydropteroyltri-L-glutamate</name>
        <dbReference type="ChEBI" id="CHEBI:58207"/>
    </ligand>
</feature>
<feature type="active site" description="Proton donor" evidence="10 13">
    <location>
        <position position="668"/>
    </location>
</feature>
<name>A0A9X3SIW9_9ACTN</name>
<dbReference type="PANTHER" id="PTHR30519">
    <property type="entry name" value="5-METHYLTETRAHYDROPTEROYLTRIGLUTAMATE--HOMOCYSTEINE METHYLTRANSFERASE"/>
    <property type="match status" value="1"/>
</dbReference>
<dbReference type="EMBL" id="JAPDDP010000082">
    <property type="protein sequence ID" value="MDA0184637.1"/>
    <property type="molecule type" value="Genomic_DNA"/>
</dbReference>